<dbReference type="InterPro" id="IPR036514">
    <property type="entry name" value="SGNH_hydro_sf"/>
</dbReference>
<feature type="active site" evidence="1">
    <location>
        <position position="295"/>
    </location>
</feature>
<gene>
    <name evidence="4" type="ORF">HCX60_02630</name>
</gene>
<evidence type="ECO:0000259" key="3">
    <source>
        <dbReference type="Pfam" id="PF13472"/>
    </source>
</evidence>
<dbReference type="InterPro" id="IPR013830">
    <property type="entry name" value="SGNH_hydro"/>
</dbReference>
<feature type="disulfide bond" evidence="2">
    <location>
        <begin position="85"/>
        <end position="110"/>
    </location>
</feature>
<evidence type="ECO:0000256" key="2">
    <source>
        <dbReference type="PIRSR" id="PIRSR637460-2"/>
    </source>
</evidence>
<dbReference type="PROSITE" id="PS51257">
    <property type="entry name" value="PROKAR_LIPOPROTEIN"/>
    <property type="match status" value="1"/>
</dbReference>
<dbReference type="SUPFAM" id="SSF52266">
    <property type="entry name" value="SGNH hydrolase"/>
    <property type="match status" value="1"/>
</dbReference>
<dbReference type="GO" id="GO:0019433">
    <property type="term" value="P:triglyceride catabolic process"/>
    <property type="evidence" value="ECO:0007669"/>
    <property type="project" value="TreeGrafter"/>
</dbReference>
<dbReference type="Gene3D" id="3.40.50.1110">
    <property type="entry name" value="SGNH hydrolase"/>
    <property type="match status" value="1"/>
</dbReference>
<dbReference type="RefSeq" id="WP_078632086.1">
    <property type="nucleotide sequence ID" value="NZ_CM007717.1"/>
</dbReference>
<feature type="domain" description="SGNH hydrolase-type esterase" evidence="3">
    <location>
        <begin position="66"/>
        <end position="302"/>
    </location>
</feature>
<evidence type="ECO:0000313" key="4">
    <source>
        <dbReference type="EMBL" id="QIT42547.1"/>
    </source>
</evidence>
<organism evidence="4 5">
    <name type="scientific">Streptomyces antibioticus</name>
    <dbReference type="NCBI Taxonomy" id="1890"/>
    <lineage>
        <taxon>Bacteria</taxon>
        <taxon>Bacillati</taxon>
        <taxon>Actinomycetota</taxon>
        <taxon>Actinomycetes</taxon>
        <taxon>Kitasatosporales</taxon>
        <taxon>Streptomycetaceae</taxon>
        <taxon>Streptomyces</taxon>
    </lineage>
</organism>
<dbReference type="Pfam" id="PF13472">
    <property type="entry name" value="Lipase_GDSL_2"/>
    <property type="match status" value="1"/>
</dbReference>
<dbReference type="AlphaFoldDB" id="A0AAE7CIQ4"/>
<dbReference type="PANTHER" id="PTHR37981:SF1">
    <property type="entry name" value="SGNH HYDROLASE-TYPE ESTERASE DOMAIN-CONTAINING PROTEIN"/>
    <property type="match status" value="1"/>
</dbReference>
<dbReference type="EMBL" id="CP050692">
    <property type="protein sequence ID" value="QIT42547.1"/>
    <property type="molecule type" value="Genomic_DNA"/>
</dbReference>
<dbReference type="CDD" id="cd01823">
    <property type="entry name" value="SEST_like"/>
    <property type="match status" value="1"/>
</dbReference>
<proteinExistence type="predicted"/>
<accession>A0AAE7CIQ4</accession>
<sequence length="317" mass="33370">MRRDAHRAADTGRGAGAGRRRRGVAFLTALGGCALVATSATPAGAHGGGHGSGTGHGSGGARAYVALGDSYTSGPLIPQQVDANCARSDRNYPSLVSARIRTSAFKDVSCGGATTEHMWKPQGTNGPQLDALSRNTDLVTVQIGGNDIGFGSIISTCAGLYAQDPSGDPCRRHYRTKGVDQLSVTIARTAPKIAQVLWAVRARAPHARVVVVGYPALLPDDGSGCAPQVPFATKDFPYLRDTEKRLNLMLRLVALVSRAEYVDTYGPTVGHDMCKSPEVRWIEPLRPSAPAAPAHPNAKGEAAMAEAVLNRLDRGRR</sequence>
<reference evidence="4 5" key="1">
    <citation type="submission" date="2020-03" db="EMBL/GenBank/DDBJ databases">
        <title>Is there a link between lipid content and antibiotic production in Streptomyces?</title>
        <authorList>
            <person name="David M."/>
            <person name="Lejeune C."/>
            <person name="Abreu S."/>
            <person name="Thibessard A."/>
            <person name="Leblond P."/>
            <person name="Chaminade P."/>
            <person name="Virolle M.-J."/>
        </authorList>
    </citation>
    <scope>NUCLEOTIDE SEQUENCE [LARGE SCALE GENOMIC DNA]</scope>
    <source>
        <strain evidence="4 5">DSM 41481</strain>
    </source>
</reference>
<dbReference type="InterPro" id="IPR037460">
    <property type="entry name" value="SEST-like"/>
</dbReference>
<keyword evidence="2" id="KW-1015">Disulfide bond</keyword>
<evidence type="ECO:0000256" key="1">
    <source>
        <dbReference type="PIRSR" id="PIRSR637460-1"/>
    </source>
</evidence>
<dbReference type="Proteomes" id="UP000502504">
    <property type="component" value="Chromosome"/>
</dbReference>
<feature type="disulfide bond" evidence="2">
    <location>
        <begin position="157"/>
        <end position="170"/>
    </location>
</feature>
<evidence type="ECO:0000313" key="5">
    <source>
        <dbReference type="Proteomes" id="UP000502504"/>
    </source>
</evidence>
<protein>
    <submittedName>
        <fullName evidence="4">SGNH/GDSL hydrolase family protein</fullName>
    </submittedName>
</protein>
<dbReference type="GO" id="GO:0004806">
    <property type="term" value="F:triacylglycerol lipase activity"/>
    <property type="evidence" value="ECO:0007669"/>
    <property type="project" value="TreeGrafter"/>
</dbReference>
<dbReference type="PANTHER" id="PTHR37981">
    <property type="entry name" value="LIPASE 2"/>
    <property type="match status" value="1"/>
</dbReference>
<feature type="active site" description="Nucleophile" evidence="1">
    <location>
        <position position="70"/>
    </location>
</feature>
<name>A0AAE7CIQ4_STRAT</name>
<keyword evidence="4" id="KW-0378">Hydrolase</keyword>